<evidence type="ECO:0000256" key="2">
    <source>
        <dbReference type="ARBA" id="ARBA00022448"/>
    </source>
</evidence>
<dbReference type="PANTHER" id="PTHR23513:SF11">
    <property type="entry name" value="STAPHYLOFERRIN A TRANSPORTER"/>
    <property type="match status" value="1"/>
</dbReference>
<feature type="transmembrane region" description="Helical" evidence="8">
    <location>
        <begin position="305"/>
        <end position="330"/>
    </location>
</feature>
<feature type="transmembrane region" description="Helical" evidence="8">
    <location>
        <begin position="43"/>
        <end position="64"/>
    </location>
</feature>
<organism evidence="10 11">
    <name type="scientific">Nocardiopsis kunsanensis</name>
    <dbReference type="NCBI Taxonomy" id="141693"/>
    <lineage>
        <taxon>Bacteria</taxon>
        <taxon>Bacillati</taxon>
        <taxon>Actinomycetota</taxon>
        <taxon>Actinomycetes</taxon>
        <taxon>Streptosporangiales</taxon>
        <taxon>Nocardiopsidaceae</taxon>
        <taxon>Nocardiopsis</taxon>
    </lineage>
</organism>
<dbReference type="RefSeq" id="WP_230480283.1">
    <property type="nucleotide sequence ID" value="NZ_BMXL01000032.1"/>
</dbReference>
<evidence type="ECO:0000256" key="1">
    <source>
        <dbReference type="ARBA" id="ARBA00004651"/>
    </source>
</evidence>
<keyword evidence="5 8" id="KW-1133">Transmembrane helix</keyword>
<name>A0A919CM44_9ACTN</name>
<comment type="subcellular location">
    <subcellularLocation>
        <location evidence="1">Cell membrane</location>
        <topology evidence="1">Multi-pass membrane protein</topology>
    </subcellularLocation>
</comment>
<accession>A0A919CM44</accession>
<dbReference type="Proteomes" id="UP000654947">
    <property type="component" value="Unassembled WGS sequence"/>
</dbReference>
<protein>
    <submittedName>
        <fullName evidence="10">MFS transporter</fullName>
    </submittedName>
</protein>
<evidence type="ECO:0000256" key="4">
    <source>
        <dbReference type="ARBA" id="ARBA00022692"/>
    </source>
</evidence>
<evidence type="ECO:0000313" key="11">
    <source>
        <dbReference type="Proteomes" id="UP000654947"/>
    </source>
</evidence>
<keyword evidence="6 8" id="KW-0472">Membrane</keyword>
<gene>
    <name evidence="10" type="ORF">GCM10007147_41260</name>
</gene>
<feature type="transmembrane region" description="Helical" evidence="8">
    <location>
        <begin position="342"/>
        <end position="362"/>
    </location>
</feature>
<dbReference type="PANTHER" id="PTHR23513">
    <property type="entry name" value="INTEGRAL MEMBRANE EFFLUX PROTEIN-RELATED"/>
    <property type="match status" value="1"/>
</dbReference>
<feature type="transmembrane region" description="Helical" evidence="8">
    <location>
        <begin position="374"/>
        <end position="395"/>
    </location>
</feature>
<feature type="compositionally biased region" description="Basic and acidic residues" evidence="7">
    <location>
        <begin position="447"/>
        <end position="472"/>
    </location>
</feature>
<sequence length="472" mass="49808">MFRSLGVRNYRLYAIGQLLSNPGTWMQRIAQDWLVLQLSGGSGIALGLTTALQFLPMLLFGLLGGAIVDRIDKRRLLICTQSAMAVLAVGLGVLATAGAAEVWHVYLFALGLGMVTVVDNPGRQSFVPEMVGRDHLTNAIALNSASFQLGRVTGPAVAGLLIAWVGSGPVFLVNGASFGFTILALMMIRPSELNRTDRDAAGGKGRIREGLAYIASRRDLIVLLALAACTQFFGANVQNQLALMVNNVFETGPDAFGWAAACLAVGSLVGALLAARREHPHMRLVLLGALAFGLLQAVAGTMPSYLPFIVVLVPMGVAFMTFVTTLNATFQLSVAPQMRGRVMSMFLLVFMGVAPIGAPVVGFLADTWGPETSMFVGGAVTVAVVVTLTLALRWAKGTSLRELLTTARIDDGRPAEEAEPATGPEDTAGQVDGPPAAVDGEPGTTREPGDGEDRPRRTDHRGTARPSGTERT</sequence>
<evidence type="ECO:0000256" key="6">
    <source>
        <dbReference type="ARBA" id="ARBA00023136"/>
    </source>
</evidence>
<evidence type="ECO:0000256" key="3">
    <source>
        <dbReference type="ARBA" id="ARBA00022475"/>
    </source>
</evidence>
<dbReference type="PROSITE" id="PS50850">
    <property type="entry name" value="MFS"/>
    <property type="match status" value="1"/>
</dbReference>
<keyword evidence="3" id="KW-1003">Cell membrane</keyword>
<feature type="transmembrane region" description="Helical" evidence="8">
    <location>
        <begin position="218"/>
        <end position="235"/>
    </location>
</feature>
<comment type="caution">
    <text evidence="10">The sequence shown here is derived from an EMBL/GenBank/DDBJ whole genome shotgun (WGS) entry which is preliminary data.</text>
</comment>
<dbReference type="Gene3D" id="1.20.1250.20">
    <property type="entry name" value="MFS general substrate transporter like domains"/>
    <property type="match status" value="1"/>
</dbReference>
<feature type="transmembrane region" description="Helical" evidence="8">
    <location>
        <begin position="255"/>
        <end position="275"/>
    </location>
</feature>
<keyword evidence="2" id="KW-0813">Transport</keyword>
<dbReference type="AlphaFoldDB" id="A0A919CM44"/>
<dbReference type="InterPro" id="IPR036259">
    <property type="entry name" value="MFS_trans_sf"/>
</dbReference>
<feature type="transmembrane region" description="Helical" evidence="8">
    <location>
        <begin position="282"/>
        <end position="299"/>
    </location>
</feature>
<evidence type="ECO:0000313" key="10">
    <source>
        <dbReference type="EMBL" id="GHD35078.1"/>
    </source>
</evidence>
<dbReference type="InterPro" id="IPR020846">
    <property type="entry name" value="MFS_dom"/>
</dbReference>
<evidence type="ECO:0000259" key="9">
    <source>
        <dbReference type="PROSITE" id="PS50850"/>
    </source>
</evidence>
<feature type="domain" description="Major facilitator superfamily (MFS) profile" evidence="9">
    <location>
        <begin position="1"/>
        <end position="396"/>
    </location>
</feature>
<dbReference type="Pfam" id="PF05977">
    <property type="entry name" value="MFS_3"/>
    <property type="match status" value="1"/>
</dbReference>
<proteinExistence type="predicted"/>
<dbReference type="SUPFAM" id="SSF103473">
    <property type="entry name" value="MFS general substrate transporter"/>
    <property type="match status" value="1"/>
</dbReference>
<evidence type="ECO:0000256" key="7">
    <source>
        <dbReference type="SAM" id="MobiDB-lite"/>
    </source>
</evidence>
<dbReference type="EMBL" id="BMXL01000032">
    <property type="protein sequence ID" value="GHD35078.1"/>
    <property type="molecule type" value="Genomic_DNA"/>
</dbReference>
<feature type="transmembrane region" description="Helical" evidence="8">
    <location>
        <begin position="76"/>
        <end position="97"/>
    </location>
</feature>
<dbReference type="GO" id="GO:0022857">
    <property type="term" value="F:transmembrane transporter activity"/>
    <property type="evidence" value="ECO:0007669"/>
    <property type="project" value="InterPro"/>
</dbReference>
<reference evidence="10 11" key="1">
    <citation type="journal article" date="2014" name="Int. J. Syst. Evol. Microbiol.">
        <title>Complete genome sequence of Corynebacterium casei LMG S-19264T (=DSM 44701T), isolated from a smear-ripened cheese.</title>
        <authorList>
            <consortium name="US DOE Joint Genome Institute (JGI-PGF)"/>
            <person name="Walter F."/>
            <person name="Albersmeier A."/>
            <person name="Kalinowski J."/>
            <person name="Ruckert C."/>
        </authorList>
    </citation>
    <scope>NUCLEOTIDE SEQUENCE [LARGE SCALE GENOMIC DNA]</scope>
    <source>
        <strain evidence="10 11">KCTC 19473</strain>
    </source>
</reference>
<keyword evidence="4 8" id="KW-0812">Transmembrane</keyword>
<evidence type="ECO:0000256" key="8">
    <source>
        <dbReference type="SAM" id="Phobius"/>
    </source>
</evidence>
<dbReference type="InterPro" id="IPR010290">
    <property type="entry name" value="TM_effector"/>
</dbReference>
<keyword evidence="11" id="KW-1185">Reference proteome</keyword>
<feature type="region of interest" description="Disordered" evidence="7">
    <location>
        <begin position="410"/>
        <end position="472"/>
    </location>
</feature>
<dbReference type="CDD" id="cd06173">
    <property type="entry name" value="MFS_MefA_like"/>
    <property type="match status" value="1"/>
</dbReference>
<dbReference type="GO" id="GO:0005886">
    <property type="term" value="C:plasma membrane"/>
    <property type="evidence" value="ECO:0007669"/>
    <property type="project" value="UniProtKB-SubCell"/>
</dbReference>
<evidence type="ECO:0000256" key="5">
    <source>
        <dbReference type="ARBA" id="ARBA00022989"/>
    </source>
</evidence>